<evidence type="ECO:0000256" key="6">
    <source>
        <dbReference type="SAM" id="Phobius"/>
    </source>
</evidence>
<keyword evidence="8" id="KW-1185">Reference proteome</keyword>
<sequence length="150" mass="16853">MSELALLLRSLLSLAVVVAIVLVLARVITKGSIRLEKRNGLTKQRVNVLVESRTQIGKGQSLCVVRFGERRLLIGVSQGSITKLDEQEVLESNAELLDEEVETIDLREIEDPETALVSKWGDRRSPLFGRNPLNSWMAMTEVRRSNSNRK</sequence>
<keyword evidence="7" id="KW-0282">Flagellum</keyword>
<comment type="subcellular location">
    <subcellularLocation>
        <location evidence="1">Cell membrane</location>
    </subcellularLocation>
</comment>
<evidence type="ECO:0000256" key="2">
    <source>
        <dbReference type="ARBA" id="ARBA00022475"/>
    </source>
</evidence>
<dbReference type="Proteomes" id="UP000184295">
    <property type="component" value="Unassembled WGS sequence"/>
</dbReference>
<dbReference type="EMBL" id="FQUL01000023">
    <property type="protein sequence ID" value="SHE77714.1"/>
    <property type="molecule type" value="Genomic_DNA"/>
</dbReference>
<reference evidence="8" key="1">
    <citation type="submission" date="2016-11" db="EMBL/GenBank/DDBJ databases">
        <authorList>
            <person name="Varghese N."/>
            <person name="Submissions S."/>
        </authorList>
    </citation>
    <scope>NUCLEOTIDE SEQUENCE [LARGE SCALE GENOMIC DNA]</scope>
    <source>
        <strain evidence="8">DSM 19514</strain>
    </source>
</reference>
<keyword evidence="3 6" id="KW-0812">Transmembrane</keyword>
<keyword evidence="7" id="KW-0969">Cilium</keyword>
<dbReference type="InterPro" id="IPR022781">
    <property type="entry name" value="Flagellar_biosynth_FliO"/>
</dbReference>
<protein>
    <submittedName>
        <fullName evidence="7">Flagellar biosynthesis protein, FliO</fullName>
    </submittedName>
</protein>
<keyword evidence="7" id="KW-0966">Cell projection</keyword>
<evidence type="ECO:0000256" key="1">
    <source>
        <dbReference type="ARBA" id="ARBA00004236"/>
    </source>
</evidence>
<dbReference type="GO" id="GO:0044781">
    <property type="term" value="P:bacterial-type flagellum organization"/>
    <property type="evidence" value="ECO:0007669"/>
    <property type="project" value="InterPro"/>
</dbReference>
<dbReference type="STRING" id="1121881.SAMN02745225_01593"/>
<accession>A0A1M4W8Z9</accession>
<keyword evidence="2" id="KW-1003">Cell membrane</keyword>
<evidence type="ECO:0000313" key="8">
    <source>
        <dbReference type="Proteomes" id="UP000184295"/>
    </source>
</evidence>
<evidence type="ECO:0000256" key="5">
    <source>
        <dbReference type="ARBA" id="ARBA00023136"/>
    </source>
</evidence>
<name>A0A1M4W8Z9_9ACTN</name>
<evidence type="ECO:0000256" key="4">
    <source>
        <dbReference type="ARBA" id="ARBA00022989"/>
    </source>
</evidence>
<evidence type="ECO:0000256" key="3">
    <source>
        <dbReference type="ARBA" id="ARBA00022692"/>
    </source>
</evidence>
<proteinExistence type="predicted"/>
<gene>
    <name evidence="7" type="ORF">SAMN02745225_01593</name>
</gene>
<dbReference type="GO" id="GO:0016020">
    <property type="term" value="C:membrane"/>
    <property type="evidence" value="ECO:0007669"/>
    <property type="project" value="InterPro"/>
</dbReference>
<dbReference type="RefSeq" id="WP_072791065.1">
    <property type="nucleotide sequence ID" value="NZ_FQUL01000023.1"/>
</dbReference>
<feature type="transmembrane region" description="Helical" evidence="6">
    <location>
        <begin position="6"/>
        <end position="28"/>
    </location>
</feature>
<evidence type="ECO:0000313" key="7">
    <source>
        <dbReference type="EMBL" id="SHE77714.1"/>
    </source>
</evidence>
<dbReference type="AlphaFoldDB" id="A0A1M4W8Z9"/>
<keyword evidence="5 6" id="KW-0472">Membrane</keyword>
<organism evidence="7 8">
    <name type="scientific">Ferrithrix thermotolerans DSM 19514</name>
    <dbReference type="NCBI Taxonomy" id="1121881"/>
    <lineage>
        <taxon>Bacteria</taxon>
        <taxon>Bacillati</taxon>
        <taxon>Actinomycetota</taxon>
        <taxon>Acidimicrobiia</taxon>
        <taxon>Acidimicrobiales</taxon>
        <taxon>Acidimicrobiaceae</taxon>
        <taxon>Ferrithrix</taxon>
    </lineage>
</organism>
<dbReference type="Pfam" id="PF04347">
    <property type="entry name" value="FliO"/>
    <property type="match status" value="1"/>
</dbReference>
<keyword evidence="4 6" id="KW-1133">Transmembrane helix</keyword>